<keyword evidence="10" id="KW-1185">Reference proteome</keyword>
<keyword evidence="3" id="KW-0813">Transport</keyword>
<reference evidence="9 10" key="1">
    <citation type="journal article" date="2018" name="Sci. Data">
        <title>The draft genome sequence of cork oak.</title>
        <authorList>
            <person name="Ramos A.M."/>
            <person name="Usie A."/>
            <person name="Barbosa P."/>
            <person name="Barros P.M."/>
            <person name="Capote T."/>
            <person name="Chaves I."/>
            <person name="Simoes F."/>
            <person name="Abreu I."/>
            <person name="Carrasquinho I."/>
            <person name="Faro C."/>
            <person name="Guimaraes J.B."/>
            <person name="Mendonca D."/>
            <person name="Nobrega F."/>
            <person name="Rodrigues L."/>
            <person name="Saibo N.J.M."/>
            <person name="Varela M.C."/>
            <person name="Egas C."/>
            <person name="Matos J."/>
            <person name="Miguel C.M."/>
            <person name="Oliveira M.M."/>
            <person name="Ricardo C.P."/>
            <person name="Goncalves S."/>
        </authorList>
    </citation>
    <scope>NUCLEOTIDE SEQUENCE [LARGE SCALE GENOMIC DNA]</scope>
    <source>
        <strain evidence="10">cv. HL8</strain>
    </source>
</reference>
<keyword evidence="3" id="KW-0406">Ion transport</keyword>
<dbReference type="GO" id="GO:0005774">
    <property type="term" value="C:vacuolar membrane"/>
    <property type="evidence" value="ECO:0007669"/>
    <property type="project" value="UniProtKB-SubCell"/>
</dbReference>
<keyword evidence="3" id="KW-0408">Iron</keyword>
<evidence type="ECO:0000256" key="3">
    <source>
        <dbReference type="ARBA" id="ARBA00022496"/>
    </source>
</evidence>
<dbReference type="AlphaFoldDB" id="A0AAW0LUU5"/>
<dbReference type="PANTHER" id="PTHR31851">
    <property type="entry name" value="FE(2+)/MN(2+) TRANSPORTER PCL1"/>
    <property type="match status" value="1"/>
</dbReference>
<dbReference type="Proteomes" id="UP000237347">
    <property type="component" value="Unassembled WGS sequence"/>
</dbReference>
<evidence type="ECO:0000256" key="5">
    <source>
        <dbReference type="ARBA" id="ARBA00022692"/>
    </source>
</evidence>
<comment type="catalytic activity">
    <reaction evidence="8">
        <text>Fe(2+)(in) = Fe(2+)(out)</text>
        <dbReference type="Rhea" id="RHEA:28486"/>
        <dbReference type="ChEBI" id="CHEBI:29033"/>
    </reaction>
    <physiologicalReaction direction="left-to-right" evidence="8">
        <dbReference type="Rhea" id="RHEA:28487"/>
    </physiologicalReaction>
</comment>
<evidence type="ECO:0000313" key="9">
    <source>
        <dbReference type="EMBL" id="KAK7854843.1"/>
    </source>
</evidence>
<evidence type="ECO:0000256" key="2">
    <source>
        <dbReference type="ARBA" id="ARBA00007049"/>
    </source>
</evidence>
<evidence type="ECO:0000256" key="4">
    <source>
        <dbReference type="ARBA" id="ARBA00022554"/>
    </source>
</evidence>
<accession>A0AAW0LUU5</accession>
<organism evidence="9 10">
    <name type="scientific">Quercus suber</name>
    <name type="common">Cork oak</name>
    <dbReference type="NCBI Taxonomy" id="58331"/>
    <lineage>
        <taxon>Eukaryota</taxon>
        <taxon>Viridiplantae</taxon>
        <taxon>Streptophyta</taxon>
        <taxon>Embryophyta</taxon>
        <taxon>Tracheophyta</taxon>
        <taxon>Spermatophyta</taxon>
        <taxon>Magnoliopsida</taxon>
        <taxon>eudicotyledons</taxon>
        <taxon>Gunneridae</taxon>
        <taxon>Pentapetalae</taxon>
        <taxon>rosids</taxon>
        <taxon>fabids</taxon>
        <taxon>Fagales</taxon>
        <taxon>Fagaceae</taxon>
        <taxon>Quercus</taxon>
    </lineage>
</organism>
<keyword evidence="6" id="KW-1133">Transmembrane helix</keyword>
<evidence type="ECO:0000256" key="7">
    <source>
        <dbReference type="ARBA" id="ARBA00023136"/>
    </source>
</evidence>
<dbReference type="GO" id="GO:0006826">
    <property type="term" value="P:iron ion transport"/>
    <property type="evidence" value="ECO:0007669"/>
    <property type="project" value="UniProtKB-KW"/>
</dbReference>
<evidence type="ECO:0000256" key="6">
    <source>
        <dbReference type="ARBA" id="ARBA00022989"/>
    </source>
</evidence>
<keyword evidence="5" id="KW-0812">Transmembrane</keyword>
<evidence type="ECO:0000313" key="10">
    <source>
        <dbReference type="Proteomes" id="UP000237347"/>
    </source>
</evidence>
<dbReference type="GO" id="GO:0005384">
    <property type="term" value="F:manganese ion transmembrane transporter activity"/>
    <property type="evidence" value="ECO:0007669"/>
    <property type="project" value="InterPro"/>
</dbReference>
<comment type="caution">
    <text evidence="9">The sequence shown here is derived from an EMBL/GenBank/DDBJ whole genome shotgun (WGS) entry which is preliminary data.</text>
</comment>
<comment type="subcellular location">
    <subcellularLocation>
        <location evidence="1">Vacuole membrane</location>
        <topology evidence="1">Multi-pass membrane protein</topology>
    </subcellularLocation>
</comment>
<sequence length="187" mass="21278">MGYDVVPTEAPSANMSSDESELLMFNEKKKKRCRFFSKKSFWICCPNVEFVKGAHQEKERAKEKKVGFKHKKKNVLMCCSNMELETEEEKEQDGLVILIGAFIKEKAMIFNGVARACSMAVGEFVSVHSQYYIEKAQMKRECSIENMGVEELDAEKEKLPNSWYGASVDSALSFSVGDWVPLKGQYL</sequence>
<dbReference type="InterPro" id="IPR008217">
    <property type="entry name" value="Ccc1_fam"/>
</dbReference>
<keyword evidence="7" id="KW-0472">Membrane</keyword>
<keyword evidence="4" id="KW-0926">Vacuole</keyword>
<proteinExistence type="inferred from homology"/>
<evidence type="ECO:0000256" key="1">
    <source>
        <dbReference type="ARBA" id="ARBA00004128"/>
    </source>
</evidence>
<comment type="similarity">
    <text evidence="2">Belongs to the CCC1 family.</text>
</comment>
<name>A0AAW0LUU5_QUESU</name>
<keyword evidence="3" id="KW-0410">Iron transport</keyword>
<gene>
    <name evidence="9" type="primary">NO21</name>
    <name evidence="9" type="ORF">CFP56_030655</name>
</gene>
<protein>
    <submittedName>
        <fullName evidence="9">Nodulin-21</fullName>
    </submittedName>
</protein>
<evidence type="ECO:0000256" key="8">
    <source>
        <dbReference type="ARBA" id="ARBA00044464"/>
    </source>
</evidence>
<dbReference type="EMBL" id="PKMF04000051">
    <property type="protein sequence ID" value="KAK7854843.1"/>
    <property type="molecule type" value="Genomic_DNA"/>
</dbReference>
<dbReference type="GO" id="GO:0030026">
    <property type="term" value="P:intracellular manganese ion homeostasis"/>
    <property type="evidence" value="ECO:0007669"/>
    <property type="project" value="InterPro"/>
</dbReference>